<keyword evidence="4" id="KW-0732">Signal</keyword>
<feature type="domain" description="Single" evidence="5">
    <location>
        <begin position="51"/>
        <end position="110"/>
    </location>
</feature>
<dbReference type="AlphaFoldDB" id="A0A0C9S4E6"/>
<feature type="signal peptide" evidence="4">
    <location>
        <begin position="1"/>
        <end position="21"/>
    </location>
</feature>
<evidence type="ECO:0000256" key="3">
    <source>
        <dbReference type="SAM" id="MobiDB-lite"/>
    </source>
</evidence>
<feature type="chain" id="PRO_5002203261" evidence="4">
    <location>
        <begin position="22"/>
        <end position="135"/>
    </location>
</feature>
<evidence type="ECO:0000256" key="4">
    <source>
        <dbReference type="SAM" id="SignalP"/>
    </source>
</evidence>
<evidence type="ECO:0000259" key="5">
    <source>
        <dbReference type="Pfam" id="PF15430"/>
    </source>
</evidence>
<evidence type="ECO:0000313" key="6">
    <source>
        <dbReference type="EMBL" id="JAG92109.1"/>
    </source>
</evidence>
<evidence type="ECO:0000256" key="1">
    <source>
        <dbReference type="ARBA" id="ARBA00004613"/>
    </source>
</evidence>
<sequence length="135" mass="15118">MRPSVVCLAILLALAVFHCQAKENSTGKKEQSKETGKENVLNVLFRCTESCNFQNNHIPHNHTRSLHDPCTKILCLGGTITFINCTPNAFDLEDNRSGQPGRSFPYCCEKKDETLDPHSGASNREDPSRKLQEFP</sequence>
<keyword evidence="2" id="KW-0964">Secreted</keyword>
<comment type="subcellular location">
    <subcellularLocation>
        <location evidence="1">Secreted</location>
    </subcellularLocation>
</comment>
<feature type="compositionally biased region" description="Basic and acidic residues" evidence="3">
    <location>
        <begin position="123"/>
        <end position="135"/>
    </location>
</feature>
<proteinExistence type="evidence at transcript level"/>
<name>A0A0C9S4E6_AMBAM</name>
<feature type="region of interest" description="Disordered" evidence="3">
    <location>
        <begin position="108"/>
        <end position="135"/>
    </location>
</feature>
<dbReference type="EMBL" id="GBZX01000631">
    <property type="protein sequence ID" value="JAG92109.1"/>
    <property type="molecule type" value="mRNA"/>
</dbReference>
<dbReference type="GO" id="GO:0005576">
    <property type="term" value="C:extracellular region"/>
    <property type="evidence" value="ECO:0007669"/>
    <property type="project" value="UniProtKB-SubCell"/>
</dbReference>
<organism evidence="6">
    <name type="scientific">Amblyomma americanum</name>
    <name type="common">Lone star tick</name>
    <dbReference type="NCBI Taxonomy" id="6943"/>
    <lineage>
        <taxon>Eukaryota</taxon>
        <taxon>Metazoa</taxon>
        <taxon>Ecdysozoa</taxon>
        <taxon>Arthropoda</taxon>
        <taxon>Chelicerata</taxon>
        <taxon>Arachnida</taxon>
        <taxon>Acari</taxon>
        <taxon>Parasitiformes</taxon>
        <taxon>Ixodida</taxon>
        <taxon>Ixodoidea</taxon>
        <taxon>Ixodidae</taxon>
        <taxon>Amblyomminae</taxon>
        <taxon>Amblyomma</taxon>
    </lineage>
</organism>
<accession>A0A0C9S4E6</accession>
<evidence type="ECO:0000256" key="2">
    <source>
        <dbReference type="ARBA" id="ARBA00022525"/>
    </source>
</evidence>
<reference evidence="6" key="1">
    <citation type="journal article" date="2015" name="PLoS ONE">
        <title>An Insight into the Sialome of the Lone Star Tick, Amblyomma americanum, with a Glimpse on Its Time Dependent Gene Expression.</title>
        <authorList>
            <person name="Karim S."/>
            <person name="Ribeiro J.M."/>
        </authorList>
    </citation>
    <scope>NUCLEOTIDE SEQUENCE</scope>
    <source>
        <tissue evidence="6">Salivary gland</tissue>
    </source>
</reference>
<dbReference type="InterPro" id="IPR029277">
    <property type="entry name" value="SVWC_dom"/>
</dbReference>
<dbReference type="Pfam" id="PF15430">
    <property type="entry name" value="SVWC"/>
    <property type="match status" value="1"/>
</dbReference>
<protein>
    <submittedName>
        <fullName evidence="6">Putative secreted protein</fullName>
    </submittedName>
</protein>